<dbReference type="InterPro" id="IPR003718">
    <property type="entry name" value="OsmC/Ohr_fam"/>
</dbReference>
<dbReference type="PANTHER" id="PTHR33797">
    <property type="entry name" value="ORGANIC HYDROPEROXIDE RESISTANCE PROTEIN-LIKE"/>
    <property type="match status" value="1"/>
</dbReference>
<dbReference type="InterPro" id="IPR015946">
    <property type="entry name" value="KH_dom-like_a/b"/>
</dbReference>
<evidence type="ECO:0000313" key="2">
    <source>
        <dbReference type="EMBL" id="KLU23863.1"/>
    </source>
</evidence>
<dbReference type="Gene3D" id="3.30.300.20">
    <property type="match status" value="1"/>
</dbReference>
<dbReference type="PANTHER" id="PTHR33797:SF2">
    <property type="entry name" value="ORGANIC HYDROPEROXIDE RESISTANCE PROTEIN-LIKE"/>
    <property type="match status" value="1"/>
</dbReference>
<comment type="caution">
    <text evidence="2">The sequence shown here is derived from an EMBL/GenBank/DDBJ whole genome shotgun (WGS) entry which is preliminary data.</text>
</comment>
<accession>A0A0J1FVH1</accession>
<organism evidence="2 3">
    <name type="scientific">Caballeronia mineralivorans PML1(12)</name>
    <dbReference type="NCBI Taxonomy" id="908627"/>
    <lineage>
        <taxon>Bacteria</taxon>
        <taxon>Pseudomonadati</taxon>
        <taxon>Pseudomonadota</taxon>
        <taxon>Betaproteobacteria</taxon>
        <taxon>Burkholderiales</taxon>
        <taxon>Burkholderiaceae</taxon>
        <taxon>Caballeronia</taxon>
    </lineage>
</organism>
<dbReference type="Gene3D" id="2.20.25.10">
    <property type="match status" value="1"/>
</dbReference>
<keyword evidence="3" id="KW-1185">Reference proteome</keyword>
<dbReference type="SUPFAM" id="SSF82784">
    <property type="entry name" value="OsmC-like"/>
    <property type="match status" value="1"/>
</dbReference>
<dbReference type="RefSeq" id="WP_047849065.1">
    <property type="nucleotide sequence ID" value="NZ_AEJF01000142.1"/>
</dbReference>
<sequence length="148" mass="15547">MTKIEKVIFSGKTHTTVNRDPSAQRGDHGVVDIKLSAPGGENHEFIAAEPHPTAEQLFAGAWSACYISALGIAASLKKVTLPPDSSVDIQVDVGQTGPGWFLGAQFTVRVPGLAQDVAEAIVHAAHQICPYSKAVHGNIDIALNVITA</sequence>
<proteinExistence type="inferred from homology"/>
<gene>
    <name evidence="2" type="ORF">EOS_23265</name>
</gene>
<name>A0A0J1FVH1_9BURK</name>
<reference evidence="2 3" key="1">
    <citation type="journal article" date="2015" name="Genome Announc.">
        <title>Draft Genome Sequence of Burkholderia sp. Strain PML1(12), an Ectomycorrhizosphere-Inhabiting Bacterium with Effective Mineral-Weathering Ability.</title>
        <authorList>
            <person name="Uroz S."/>
            <person name="Oger P."/>
        </authorList>
    </citation>
    <scope>NUCLEOTIDE SEQUENCE [LARGE SCALE GENOMIC DNA]</scope>
    <source>
        <strain evidence="3">PML1(12)</strain>
    </source>
</reference>
<comment type="similarity">
    <text evidence="1">Belongs to the OsmC/Ohr family.</text>
</comment>
<dbReference type="EMBL" id="AEJF01000142">
    <property type="protein sequence ID" value="KLU23863.1"/>
    <property type="molecule type" value="Genomic_DNA"/>
</dbReference>
<dbReference type="PATRIC" id="fig|908627.4.peg.5194"/>
<dbReference type="InterPro" id="IPR036102">
    <property type="entry name" value="OsmC/Ohrsf"/>
</dbReference>
<dbReference type="InterPro" id="IPR019953">
    <property type="entry name" value="OHR"/>
</dbReference>
<evidence type="ECO:0000256" key="1">
    <source>
        <dbReference type="ARBA" id="ARBA00007378"/>
    </source>
</evidence>
<dbReference type="GO" id="GO:0006979">
    <property type="term" value="P:response to oxidative stress"/>
    <property type="evidence" value="ECO:0007669"/>
    <property type="project" value="InterPro"/>
</dbReference>
<protein>
    <submittedName>
        <fullName evidence="2">Peroxiredoxin</fullName>
    </submittedName>
</protein>
<dbReference type="Proteomes" id="UP000035963">
    <property type="component" value="Unassembled WGS sequence"/>
</dbReference>
<dbReference type="AlphaFoldDB" id="A0A0J1FVH1"/>
<evidence type="ECO:0000313" key="3">
    <source>
        <dbReference type="Proteomes" id="UP000035963"/>
    </source>
</evidence>
<dbReference type="NCBIfam" id="TIGR03561">
    <property type="entry name" value="organ_hyd_perox"/>
    <property type="match status" value="1"/>
</dbReference>
<dbReference type="OrthoDB" id="9797508at2"/>
<dbReference type="Pfam" id="PF02566">
    <property type="entry name" value="OsmC"/>
    <property type="match status" value="1"/>
</dbReference>